<keyword evidence="3 5" id="KW-0195">Cyclin</keyword>
<dbReference type="CDD" id="cd20568">
    <property type="entry name" value="CYCLIN_CLBs_yeast_rpt1"/>
    <property type="match status" value="1"/>
</dbReference>
<evidence type="ECO:0000259" key="8">
    <source>
        <dbReference type="SMART" id="SM01332"/>
    </source>
</evidence>
<name>A0A5C5FZG6_9BASI</name>
<dbReference type="PIRSF" id="PIRSF001771">
    <property type="entry name" value="Cyclin_A_B_D_E"/>
    <property type="match status" value="1"/>
</dbReference>
<comment type="caution">
    <text evidence="9">The sequence shown here is derived from an EMBL/GenBank/DDBJ whole genome shotgun (WGS) entry which is preliminary data.</text>
</comment>
<evidence type="ECO:0000256" key="1">
    <source>
        <dbReference type="ARBA" id="ARBA00006955"/>
    </source>
</evidence>
<proteinExistence type="inferred from homology"/>
<dbReference type="GO" id="GO:0016538">
    <property type="term" value="F:cyclin-dependent protein serine/threonine kinase regulator activity"/>
    <property type="evidence" value="ECO:0007669"/>
    <property type="project" value="InterPro"/>
</dbReference>
<evidence type="ECO:0000313" key="9">
    <source>
        <dbReference type="EMBL" id="TNY22045.1"/>
    </source>
</evidence>
<dbReference type="InterPro" id="IPR004367">
    <property type="entry name" value="Cyclin_C-dom"/>
</dbReference>
<dbReference type="SMART" id="SM00385">
    <property type="entry name" value="CYCLIN"/>
    <property type="match status" value="2"/>
</dbReference>
<dbReference type="AlphaFoldDB" id="A0A5C5FZG6"/>
<dbReference type="InterPro" id="IPR039361">
    <property type="entry name" value="Cyclin"/>
</dbReference>
<evidence type="ECO:0000256" key="6">
    <source>
        <dbReference type="SAM" id="MobiDB-lite"/>
    </source>
</evidence>
<dbReference type="InterPro" id="IPR006671">
    <property type="entry name" value="Cyclin_N"/>
</dbReference>
<feature type="domain" description="Cyclin-like" evidence="7">
    <location>
        <begin position="387"/>
        <end position="471"/>
    </location>
</feature>
<feature type="region of interest" description="Disordered" evidence="6">
    <location>
        <begin position="94"/>
        <end position="186"/>
    </location>
</feature>
<dbReference type="InterPro" id="IPR048258">
    <property type="entry name" value="Cyclins_cyclin-box"/>
</dbReference>
<evidence type="ECO:0000256" key="3">
    <source>
        <dbReference type="ARBA" id="ARBA00023127"/>
    </source>
</evidence>
<feature type="domain" description="Cyclin C-terminal" evidence="8">
    <location>
        <begin position="481"/>
        <end position="595"/>
    </location>
</feature>
<organism evidence="9 10">
    <name type="scientific">Rhodotorula diobovata</name>
    <dbReference type="NCBI Taxonomy" id="5288"/>
    <lineage>
        <taxon>Eukaryota</taxon>
        <taxon>Fungi</taxon>
        <taxon>Dikarya</taxon>
        <taxon>Basidiomycota</taxon>
        <taxon>Pucciniomycotina</taxon>
        <taxon>Microbotryomycetes</taxon>
        <taxon>Sporidiobolales</taxon>
        <taxon>Sporidiobolaceae</taxon>
        <taxon>Rhodotorula</taxon>
    </lineage>
</organism>
<evidence type="ECO:0000313" key="10">
    <source>
        <dbReference type="Proteomes" id="UP000311382"/>
    </source>
</evidence>
<dbReference type="EMBL" id="SOZI01000032">
    <property type="protein sequence ID" value="TNY22045.1"/>
    <property type="molecule type" value="Genomic_DNA"/>
</dbReference>
<keyword evidence="4" id="KW-0131">Cell cycle</keyword>
<feature type="compositionally biased region" description="Basic and acidic residues" evidence="6">
    <location>
        <begin position="96"/>
        <end position="106"/>
    </location>
</feature>
<dbReference type="InterPro" id="IPR046965">
    <property type="entry name" value="Cyclin_A/B-like"/>
</dbReference>
<feature type="domain" description="Cyclin-like" evidence="7">
    <location>
        <begin position="485"/>
        <end position="565"/>
    </location>
</feature>
<dbReference type="PROSITE" id="PS00292">
    <property type="entry name" value="CYCLINS"/>
    <property type="match status" value="1"/>
</dbReference>
<dbReference type="STRING" id="5288.A0A5C5FZG6"/>
<dbReference type="Pfam" id="PF00134">
    <property type="entry name" value="Cyclin_N"/>
    <property type="match status" value="1"/>
</dbReference>
<feature type="region of interest" description="Disordered" evidence="6">
    <location>
        <begin position="1"/>
        <end position="41"/>
    </location>
</feature>
<dbReference type="PANTHER" id="PTHR10177">
    <property type="entry name" value="CYCLINS"/>
    <property type="match status" value="1"/>
</dbReference>
<dbReference type="SMART" id="SM01332">
    <property type="entry name" value="Cyclin_C"/>
    <property type="match status" value="1"/>
</dbReference>
<feature type="compositionally biased region" description="Low complexity" evidence="6">
    <location>
        <begin position="139"/>
        <end position="162"/>
    </location>
</feature>
<dbReference type="OrthoDB" id="5590282at2759"/>
<feature type="compositionally biased region" description="Polar residues" evidence="6">
    <location>
        <begin position="110"/>
        <end position="127"/>
    </location>
</feature>
<dbReference type="Pfam" id="PF02984">
    <property type="entry name" value="Cyclin_C"/>
    <property type="match status" value="1"/>
</dbReference>
<dbReference type="FunFam" id="1.10.472.10:FF:000001">
    <property type="entry name" value="G2/mitotic-specific cyclin"/>
    <property type="match status" value="1"/>
</dbReference>
<dbReference type="InterPro" id="IPR036915">
    <property type="entry name" value="Cyclin-like_sf"/>
</dbReference>
<protein>
    <submittedName>
        <fullName evidence="9">G2/mitotic-specific cyclin 3</fullName>
    </submittedName>
</protein>
<dbReference type="GO" id="GO:0044772">
    <property type="term" value="P:mitotic cell cycle phase transition"/>
    <property type="evidence" value="ECO:0007669"/>
    <property type="project" value="InterPro"/>
</dbReference>
<feature type="compositionally biased region" description="Low complexity" evidence="6">
    <location>
        <begin position="29"/>
        <end position="41"/>
    </location>
</feature>
<dbReference type="Gene3D" id="1.10.472.10">
    <property type="entry name" value="Cyclin-like"/>
    <property type="match status" value="2"/>
</dbReference>
<dbReference type="CDD" id="cd20512">
    <property type="entry name" value="CYCLIN_CLBs_yeast_rpt2"/>
    <property type="match status" value="1"/>
</dbReference>
<sequence>MSSTAPQAKLTRPRRASRAPVRLGQQDENAPAAAGTARNAATAATSAPGKAILAGKQAAVTAPAAGKVALQTQQGTQAARRAFGDVSNAQGAALRVHVDRTSKELPAKPTTRSRAPSGQAVASTTAAPQPPSSTGTGIGRLTIGTGARSGAAAAPVAGTAAGRAHRPARVATAARAPTQPAAVAPAAPKIEQGEWAGAYAGPSHAVPQIKTEHGAAPNVGLGIGGVGAGEWDHDMAVDPQDAQHGVKRAHEVDHEFDEDDEDEPAAAFGGGHAHPHGAAAHEDKVRVLAADAADEDGTGRGAMELDPDDWLLALCDPDEADESERVLEILKREFKEEVDWWDISMVAEYSDEIFKYMSELEEASMPNPRYMDHQTEIEWSMRTTLIDWLLQVHLRYHMLPETLWIAINIIDRFLSNRVVSLVKFQLVGVTAMFVAAKYEEIMAPSVEEFVFMTEGGYSREEILKGERIILQSLEFNISSYCTPYSWVRRISKADDYDIQTRTLSKFLMEVTLLDHRFLRAKPSMIAAVGMYLSRRMLGGDWNDAFIFYSQYTEAQLLVPAGFLLENLSQPGFEERFVFKKYSAKKFLKASIFARNWARQNSATEDA</sequence>
<dbReference type="SUPFAM" id="SSF47954">
    <property type="entry name" value="Cyclin-like"/>
    <property type="match status" value="2"/>
</dbReference>
<evidence type="ECO:0000256" key="2">
    <source>
        <dbReference type="ARBA" id="ARBA00022618"/>
    </source>
</evidence>
<dbReference type="Proteomes" id="UP000311382">
    <property type="component" value="Unassembled WGS sequence"/>
</dbReference>
<evidence type="ECO:0000256" key="5">
    <source>
        <dbReference type="RuleBase" id="RU000383"/>
    </source>
</evidence>
<comment type="similarity">
    <text evidence="1">Belongs to the cyclin family. Cyclin AB subfamily.</text>
</comment>
<reference evidence="9 10" key="1">
    <citation type="submission" date="2019-03" db="EMBL/GenBank/DDBJ databases">
        <title>Rhodosporidium diobovatum UCD-FST 08-225 genome sequencing, assembly, and annotation.</title>
        <authorList>
            <person name="Fakankun I.U."/>
            <person name="Fristensky B."/>
            <person name="Levin D.B."/>
        </authorList>
    </citation>
    <scope>NUCLEOTIDE SEQUENCE [LARGE SCALE GENOMIC DNA]</scope>
    <source>
        <strain evidence="9 10">UCD-FST 08-225</strain>
    </source>
</reference>
<evidence type="ECO:0000256" key="4">
    <source>
        <dbReference type="ARBA" id="ARBA00023306"/>
    </source>
</evidence>
<dbReference type="GO" id="GO:0051301">
    <property type="term" value="P:cell division"/>
    <property type="evidence" value="ECO:0007669"/>
    <property type="project" value="UniProtKB-KW"/>
</dbReference>
<evidence type="ECO:0000259" key="7">
    <source>
        <dbReference type="SMART" id="SM00385"/>
    </source>
</evidence>
<gene>
    <name evidence="9" type="ORF">DMC30DRAFT_393439</name>
</gene>
<dbReference type="FunFam" id="1.10.472.10:FF:000005">
    <property type="entry name" value="G2/mitotic-specific cyclin B"/>
    <property type="match status" value="1"/>
</dbReference>
<dbReference type="InterPro" id="IPR013763">
    <property type="entry name" value="Cyclin-like_dom"/>
</dbReference>
<feature type="compositionally biased region" description="Low complexity" evidence="6">
    <location>
        <begin position="169"/>
        <end position="186"/>
    </location>
</feature>
<accession>A0A5C5FZG6</accession>
<keyword evidence="2" id="KW-0132">Cell division</keyword>
<keyword evidence="10" id="KW-1185">Reference proteome</keyword>